<dbReference type="EMBL" id="BHXQ01000001">
    <property type="protein sequence ID" value="GCC50279.1"/>
    <property type="molecule type" value="Genomic_DNA"/>
</dbReference>
<dbReference type="InterPro" id="IPR017850">
    <property type="entry name" value="Alkaline_phosphatase_core_sf"/>
</dbReference>
<evidence type="ECO:0000256" key="2">
    <source>
        <dbReference type="ARBA" id="ARBA00022475"/>
    </source>
</evidence>
<evidence type="ECO:0000256" key="4">
    <source>
        <dbReference type="ARBA" id="ARBA00022989"/>
    </source>
</evidence>
<reference evidence="7 8" key="1">
    <citation type="submission" date="2018-11" db="EMBL/GenBank/DDBJ databases">
        <title>Chryseotalea sanarue gen. nov., sp., nov., a member of the family Cytophagaceae, isolated from a brackish lake in Hamamatsu Japan.</title>
        <authorList>
            <person name="Maejima Y."/>
            <person name="Iino T."/>
            <person name="Muraguchi Y."/>
            <person name="Fukuda K."/>
            <person name="Ohkuma M."/>
            <person name="Moriuchi R."/>
            <person name="Dohra H."/>
            <person name="Kimbara K."/>
            <person name="Shintani M."/>
        </authorList>
    </citation>
    <scope>NUCLEOTIDE SEQUENCE [LARGE SCALE GENOMIC DNA]</scope>
    <source>
        <strain evidence="7 8">Ys</strain>
    </source>
</reference>
<evidence type="ECO:0000313" key="7">
    <source>
        <dbReference type="EMBL" id="GCC50279.1"/>
    </source>
</evidence>
<dbReference type="PANTHER" id="PTHR47371:SF3">
    <property type="entry name" value="PHOSPHOGLYCEROL TRANSFERASE I"/>
    <property type="match status" value="1"/>
</dbReference>
<feature type="domain" description="Sulfatase N-terminal" evidence="6">
    <location>
        <begin position="60"/>
        <end position="328"/>
    </location>
</feature>
<evidence type="ECO:0000313" key="8">
    <source>
        <dbReference type="Proteomes" id="UP000288227"/>
    </source>
</evidence>
<name>A0A401U5X2_9BACT</name>
<organism evidence="7 8">
    <name type="scientific">Chryseotalea sanaruensis</name>
    <dbReference type="NCBI Taxonomy" id="2482724"/>
    <lineage>
        <taxon>Bacteria</taxon>
        <taxon>Pseudomonadati</taxon>
        <taxon>Bacteroidota</taxon>
        <taxon>Cytophagia</taxon>
        <taxon>Cytophagales</taxon>
        <taxon>Chryseotaleaceae</taxon>
        <taxon>Chryseotalea</taxon>
    </lineage>
</organism>
<dbReference type="GO" id="GO:0005886">
    <property type="term" value="C:plasma membrane"/>
    <property type="evidence" value="ECO:0007669"/>
    <property type="project" value="UniProtKB-SubCell"/>
</dbReference>
<dbReference type="AlphaFoldDB" id="A0A401U5X2"/>
<keyword evidence="8" id="KW-1185">Reference proteome</keyword>
<sequence>MYELFSAYRNNELNYEQFYPTLPIQYALHSIYEQKSLQQDKPIKNLEFSVTEHKPEQKLNVILISVESLSAEFLAYEGIRKGVTPFLDSLAEHSYLFTNVYATGTRTVRGLEALSLSIPPTPGQSIVRRPNNENLFTLSSVFNSKGYESLYIYGGYGYFDNMNYFFSHNGYQVIDRTALESEEIDYENIWGVADENLFTLAIREIDQRAANQKRVFAHIMTTSNHRPYTYPEGRIDIPSHTSRIGAVKYTDYAIGEFIRNASKKEWFNNTVFVITADHCASSAGKEELPIEKYRIPLLIYAPAFIKPAVETRLMSQIDIAPTLLGLLNFSYKSKFMGYDLLHLKRGVERAFISTYQRLGYMKQDSLLILSPQHVALVYPVANNKITGKGVPDKAKRYKITREGISWYEAAGYLYKNNKLKL</sequence>
<proteinExistence type="predicted"/>
<evidence type="ECO:0000259" key="6">
    <source>
        <dbReference type="Pfam" id="PF00884"/>
    </source>
</evidence>
<gene>
    <name evidence="7" type="ORF">SanaruYs_04940</name>
</gene>
<evidence type="ECO:0000256" key="5">
    <source>
        <dbReference type="ARBA" id="ARBA00023136"/>
    </source>
</evidence>
<keyword evidence="2" id="KW-1003">Cell membrane</keyword>
<accession>A0A401U5X2</accession>
<keyword evidence="4" id="KW-1133">Transmembrane helix</keyword>
<dbReference type="Pfam" id="PF00884">
    <property type="entry name" value="Sulfatase"/>
    <property type="match status" value="1"/>
</dbReference>
<dbReference type="SUPFAM" id="SSF53649">
    <property type="entry name" value="Alkaline phosphatase-like"/>
    <property type="match status" value="1"/>
</dbReference>
<comment type="caution">
    <text evidence="7">The sequence shown here is derived from an EMBL/GenBank/DDBJ whole genome shotgun (WGS) entry which is preliminary data.</text>
</comment>
<dbReference type="Proteomes" id="UP000288227">
    <property type="component" value="Unassembled WGS sequence"/>
</dbReference>
<dbReference type="InterPro" id="IPR050448">
    <property type="entry name" value="OpgB/LTA_synthase_biosynth"/>
</dbReference>
<keyword evidence="5" id="KW-0472">Membrane</keyword>
<evidence type="ECO:0000256" key="3">
    <source>
        <dbReference type="ARBA" id="ARBA00022692"/>
    </source>
</evidence>
<comment type="subcellular location">
    <subcellularLocation>
        <location evidence="1">Cell membrane</location>
        <topology evidence="1">Multi-pass membrane protein</topology>
    </subcellularLocation>
</comment>
<dbReference type="Gene3D" id="3.40.720.10">
    <property type="entry name" value="Alkaline Phosphatase, subunit A"/>
    <property type="match status" value="1"/>
</dbReference>
<dbReference type="InterPro" id="IPR000917">
    <property type="entry name" value="Sulfatase_N"/>
</dbReference>
<keyword evidence="3" id="KW-0812">Transmembrane</keyword>
<protein>
    <recommendedName>
        <fullName evidence="6">Sulfatase N-terminal domain-containing protein</fullName>
    </recommendedName>
</protein>
<dbReference type="CDD" id="cd16015">
    <property type="entry name" value="LTA_synthase"/>
    <property type="match status" value="1"/>
</dbReference>
<evidence type="ECO:0000256" key="1">
    <source>
        <dbReference type="ARBA" id="ARBA00004651"/>
    </source>
</evidence>
<dbReference type="Gene3D" id="3.30.1120.80">
    <property type="match status" value="1"/>
</dbReference>
<dbReference type="PANTHER" id="PTHR47371">
    <property type="entry name" value="LIPOTEICHOIC ACID SYNTHASE"/>
    <property type="match status" value="1"/>
</dbReference>